<protein>
    <recommendedName>
        <fullName evidence="7">mRNA-decapping enzyme C-terminal domain-containing protein</fullName>
    </recommendedName>
</protein>
<dbReference type="GO" id="GO:0003729">
    <property type="term" value="F:mRNA binding"/>
    <property type="evidence" value="ECO:0007669"/>
    <property type="project" value="TreeGrafter"/>
</dbReference>
<dbReference type="GO" id="GO:0031087">
    <property type="term" value="P:deadenylation-independent decapping of nuclear-transcribed mRNA"/>
    <property type="evidence" value="ECO:0007669"/>
    <property type="project" value="TreeGrafter"/>
</dbReference>
<dbReference type="CDD" id="cd09804">
    <property type="entry name" value="Dcp1"/>
    <property type="match status" value="1"/>
</dbReference>
<name>A0A9P0EVG5_BEMTA</name>
<dbReference type="EMBL" id="OU963862">
    <property type="protein sequence ID" value="CAH0380749.1"/>
    <property type="molecule type" value="Genomic_DNA"/>
</dbReference>
<keyword evidence="3" id="KW-0963">Cytoplasm</keyword>
<dbReference type="InterPro" id="IPR011993">
    <property type="entry name" value="PH-like_dom_sf"/>
</dbReference>
<evidence type="ECO:0000256" key="4">
    <source>
        <dbReference type="ARBA" id="ARBA00022664"/>
    </source>
</evidence>
<dbReference type="GO" id="GO:0000290">
    <property type="term" value="P:deadenylation-dependent decapping of nuclear-transcribed mRNA"/>
    <property type="evidence" value="ECO:0007669"/>
    <property type="project" value="InterPro"/>
</dbReference>
<keyword evidence="9" id="KW-1185">Reference proteome</keyword>
<dbReference type="AlphaFoldDB" id="A0A9P0EVG5"/>
<dbReference type="GO" id="GO:0000932">
    <property type="term" value="C:P-body"/>
    <property type="evidence" value="ECO:0007669"/>
    <property type="project" value="TreeGrafter"/>
</dbReference>
<dbReference type="GO" id="GO:0000184">
    <property type="term" value="P:nuclear-transcribed mRNA catabolic process, nonsense-mediated decay"/>
    <property type="evidence" value="ECO:0007669"/>
    <property type="project" value="UniProtKB-KW"/>
</dbReference>
<feature type="compositionally biased region" description="Basic and acidic residues" evidence="6">
    <location>
        <begin position="256"/>
        <end position="265"/>
    </location>
</feature>
<proteinExistence type="inferred from homology"/>
<evidence type="ECO:0000313" key="8">
    <source>
        <dbReference type="EMBL" id="CAH0380749.1"/>
    </source>
</evidence>
<dbReference type="InterPro" id="IPR031953">
    <property type="entry name" value="mRNA_decap_C"/>
</dbReference>
<evidence type="ECO:0000256" key="1">
    <source>
        <dbReference type="ARBA" id="ARBA00004496"/>
    </source>
</evidence>
<dbReference type="GO" id="GO:0006397">
    <property type="term" value="P:mRNA processing"/>
    <property type="evidence" value="ECO:0007669"/>
    <property type="project" value="UniProtKB-KW"/>
</dbReference>
<evidence type="ECO:0000256" key="5">
    <source>
        <dbReference type="ARBA" id="ARBA00023161"/>
    </source>
</evidence>
<evidence type="ECO:0000256" key="6">
    <source>
        <dbReference type="SAM" id="MobiDB-lite"/>
    </source>
</evidence>
<organism evidence="8 9">
    <name type="scientific">Bemisia tabaci</name>
    <name type="common">Sweetpotato whitefly</name>
    <name type="synonym">Aleurodes tabaci</name>
    <dbReference type="NCBI Taxonomy" id="7038"/>
    <lineage>
        <taxon>Eukaryota</taxon>
        <taxon>Metazoa</taxon>
        <taxon>Ecdysozoa</taxon>
        <taxon>Arthropoda</taxon>
        <taxon>Hexapoda</taxon>
        <taxon>Insecta</taxon>
        <taxon>Pterygota</taxon>
        <taxon>Neoptera</taxon>
        <taxon>Paraneoptera</taxon>
        <taxon>Hemiptera</taxon>
        <taxon>Sternorrhyncha</taxon>
        <taxon>Aleyrodoidea</taxon>
        <taxon>Aleyrodidae</taxon>
        <taxon>Aleyrodinae</taxon>
        <taxon>Bemisia</taxon>
    </lineage>
</organism>
<comment type="subcellular location">
    <subcellularLocation>
        <location evidence="1">Cytoplasm</location>
    </subcellularLocation>
</comment>
<sequence>MADLTDSKINVAALKRVDPYIKDIIDSATHVALYAFNSEDNEWGKTNIEGALFVYSRSGEPLHGMLVMNRLNTNNLVEPLIKGLDVQLQDPFLLYRNSQGSIFGIWFYDKQECYRISDVVINLVKTAVEPKAPPATQKHAPVSKDTDIFSMLSKAQEEYNTTTKVPVKKNGLEAHQYEAVELTQQFKMDQSVMDFFAKASGSSGSHFVDNQPQPRGMFMAVKHLPPPGMPPGSIGAPQHQTNMKPILDKLKSNPVHSVEHIEKQQRSLTPQSEIHSIKANSTPKSNVKEAKRSAKPSKSSSRESTNRKKQLNNVGKVSEDLSVLRVNESSESVDIPSQMFVNSKLVVAHLPATGGEGTLPTKLIEQRSSLTAQIDTPNKPALMPPVMFAASANDTAASPALNSFPVQTNSTNDVRIEPLTKNQLLQALNYLIKNDSDFINKIHEAYCKSLVN</sequence>
<dbReference type="Pfam" id="PF16741">
    <property type="entry name" value="mRNA_decap_C"/>
    <property type="match status" value="1"/>
</dbReference>
<dbReference type="GO" id="GO:0008047">
    <property type="term" value="F:enzyme activator activity"/>
    <property type="evidence" value="ECO:0007669"/>
    <property type="project" value="InterPro"/>
</dbReference>
<dbReference type="InterPro" id="IPR010334">
    <property type="entry name" value="Dcp1"/>
</dbReference>
<keyword evidence="5" id="KW-0866">Nonsense-mediated mRNA decay</keyword>
<dbReference type="Gene3D" id="2.30.29.30">
    <property type="entry name" value="Pleckstrin-homology domain (PH domain)/Phosphotyrosine-binding domain (PTB)"/>
    <property type="match status" value="1"/>
</dbReference>
<dbReference type="Gene3D" id="6.10.140.2030">
    <property type="match status" value="1"/>
</dbReference>
<dbReference type="Pfam" id="PF06058">
    <property type="entry name" value="DCP1"/>
    <property type="match status" value="1"/>
</dbReference>
<comment type="similarity">
    <text evidence="2">Belongs to the DCP1 family.</text>
</comment>
<evidence type="ECO:0000259" key="7">
    <source>
        <dbReference type="Pfam" id="PF16741"/>
    </source>
</evidence>
<dbReference type="SUPFAM" id="SSF50729">
    <property type="entry name" value="PH domain-like"/>
    <property type="match status" value="1"/>
</dbReference>
<keyword evidence="4" id="KW-0507">mRNA processing</keyword>
<dbReference type="Proteomes" id="UP001152759">
    <property type="component" value="Chromosome 1"/>
</dbReference>
<reference evidence="8" key="1">
    <citation type="submission" date="2021-12" db="EMBL/GenBank/DDBJ databases">
        <authorList>
            <person name="King R."/>
        </authorList>
    </citation>
    <scope>NUCLEOTIDE SEQUENCE</scope>
</reference>
<evidence type="ECO:0000256" key="3">
    <source>
        <dbReference type="ARBA" id="ARBA00022490"/>
    </source>
</evidence>
<evidence type="ECO:0000256" key="2">
    <source>
        <dbReference type="ARBA" id="ARBA00008778"/>
    </source>
</evidence>
<gene>
    <name evidence="8" type="ORF">BEMITA_LOCUS465</name>
</gene>
<dbReference type="PANTHER" id="PTHR16290">
    <property type="entry name" value="TRANSCRIPTION FACTOR SMIF DECAPPING ENZYME DCP1"/>
    <property type="match status" value="1"/>
</dbReference>
<accession>A0A9P0EVG5</accession>
<feature type="region of interest" description="Disordered" evidence="6">
    <location>
        <begin position="256"/>
        <end position="314"/>
    </location>
</feature>
<feature type="compositionally biased region" description="Polar residues" evidence="6">
    <location>
        <begin position="266"/>
        <end position="285"/>
    </location>
</feature>
<evidence type="ECO:0000313" key="9">
    <source>
        <dbReference type="Proteomes" id="UP001152759"/>
    </source>
</evidence>
<feature type="domain" description="mRNA-decapping enzyme C-terminal" evidence="7">
    <location>
        <begin position="417"/>
        <end position="450"/>
    </location>
</feature>
<dbReference type="PANTHER" id="PTHR16290:SF0">
    <property type="entry name" value="DECAPPING PROTEIN 1, ISOFORM A"/>
    <property type="match status" value="1"/>
</dbReference>